<proteinExistence type="predicted"/>
<accession>A0A6A6M0B5</accession>
<reference evidence="1 2" key="1">
    <citation type="journal article" date="2020" name="Mol. Plant">
        <title>The Chromosome-Based Rubber Tree Genome Provides New Insights into Spurge Genome Evolution and Rubber Biosynthesis.</title>
        <authorList>
            <person name="Liu J."/>
            <person name="Shi C."/>
            <person name="Shi C.C."/>
            <person name="Li W."/>
            <person name="Zhang Q.J."/>
            <person name="Zhang Y."/>
            <person name="Li K."/>
            <person name="Lu H.F."/>
            <person name="Shi C."/>
            <person name="Zhu S.T."/>
            <person name="Xiao Z.Y."/>
            <person name="Nan H."/>
            <person name="Yue Y."/>
            <person name="Zhu X.G."/>
            <person name="Wu Y."/>
            <person name="Hong X.N."/>
            <person name="Fan G.Y."/>
            <person name="Tong Y."/>
            <person name="Zhang D."/>
            <person name="Mao C.L."/>
            <person name="Liu Y.L."/>
            <person name="Hao S.J."/>
            <person name="Liu W.Q."/>
            <person name="Lv M.Q."/>
            <person name="Zhang H.B."/>
            <person name="Liu Y."/>
            <person name="Hu-Tang G.R."/>
            <person name="Wang J.P."/>
            <person name="Wang J.H."/>
            <person name="Sun Y.H."/>
            <person name="Ni S.B."/>
            <person name="Chen W.B."/>
            <person name="Zhang X.C."/>
            <person name="Jiao Y.N."/>
            <person name="Eichler E.E."/>
            <person name="Li G.H."/>
            <person name="Liu X."/>
            <person name="Gao L.Z."/>
        </authorList>
    </citation>
    <scope>NUCLEOTIDE SEQUENCE [LARGE SCALE GENOMIC DNA]</scope>
    <source>
        <strain evidence="2">cv. GT1</strain>
        <tissue evidence="1">Leaf</tissue>
    </source>
</reference>
<dbReference type="Proteomes" id="UP000467840">
    <property type="component" value="Chromosome 9"/>
</dbReference>
<name>A0A6A6M0B5_HEVBR</name>
<dbReference type="EMBL" id="JAAGAX010000008">
    <property type="protein sequence ID" value="KAF2305746.1"/>
    <property type="molecule type" value="Genomic_DNA"/>
</dbReference>
<evidence type="ECO:0000313" key="2">
    <source>
        <dbReference type="Proteomes" id="UP000467840"/>
    </source>
</evidence>
<gene>
    <name evidence="1" type="ORF">GH714_007981</name>
</gene>
<comment type="caution">
    <text evidence="1">The sequence shown here is derived from an EMBL/GenBank/DDBJ whole genome shotgun (WGS) entry which is preliminary data.</text>
</comment>
<organism evidence="1 2">
    <name type="scientific">Hevea brasiliensis</name>
    <name type="common">Para rubber tree</name>
    <name type="synonym">Siphonia brasiliensis</name>
    <dbReference type="NCBI Taxonomy" id="3981"/>
    <lineage>
        <taxon>Eukaryota</taxon>
        <taxon>Viridiplantae</taxon>
        <taxon>Streptophyta</taxon>
        <taxon>Embryophyta</taxon>
        <taxon>Tracheophyta</taxon>
        <taxon>Spermatophyta</taxon>
        <taxon>Magnoliopsida</taxon>
        <taxon>eudicotyledons</taxon>
        <taxon>Gunneridae</taxon>
        <taxon>Pentapetalae</taxon>
        <taxon>rosids</taxon>
        <taxon>fabids</taxon>
        <taxon>Malpighiales</taxon>
        <taxon>Euphorbiaceae</taxon>
        <taxon>Crotonoideae</taxon>
        <taxon>Micrandreae</taxon>
        <taxon>Hevea</taxon>
    </lineage>
</organism>
<sequence>MSILEKTLLGLGGVLLEGNTHSVAFFNLTVRKYIGSYNCGASESLESSNASQSTKSRETQIDVISGICAEDTKSKSIGEDTDGLSKEMDTIEEKGSVLSLVKLTGNGLLSLRFARESSPDTVVIVSNIFQCLESGSLRSPL</sequence>
<keyword evidence="2" id="KW-1185">Reference proteome</keyword>
<evidence type="ECO:0000313" key="1">
    <source>
        <dbReference type="EMBL" id="KAF2305746.1"/>
    </source>
</evidence>
<dbReference type="AlphaFoldDB" id="A0A6A6M0B5"/>
<protein>
    <submittedName>
        <fullName evidence="1">Uncharacterized protein</fullName>
    </submittedName>
</protein>